<dbReference type="SUPFAM" id="SSF53335">
    <property type="entry name" value="S-adenosyl-L-methionine-dependent methyltransferases"/>
    <property type="match status" value="1"/>
</dbReference>
<keyword evidence="5" id="KW-1185">Reference proteome</keyword>
<dbReference type="PROSITE" id="PS51143">
    <property type="entry name" value="MT_A70"/>
    <property type="match status" value="1"/>
</dbReference>
<name>A0A9E7MRC9_9CAUD</name>
<proteinExistence type="predicted"/>
<dbReference type="GO" id="GO:0003676">
    <property type="term" value="F:nucleic acid binding"/>
    <property type="evidence" value="ECO:0007669"/>
    <property type="project" value="InterPro"/>
</dbReference>
<dbReference type="EMBL" id="ON529857">
    <property type="protein sequence ID" value="USN15451.1"/>
    <property type="molecule type" value="Genomic_DNA"/>
</dbReference>
<sequence length="197" mass="22130">MIPLPEQAYDVVLADPPWAYYGQQDKMGAAANHYPTMTDEELLAFPMRQLLTDRGVLFVWVTSPRMDFAIDCLRAWGLHYRGIAFVWVKTRTDGSPIGAQGVRPSIIKPLTELVLVASPVAKGRPMKLASEKVVQTVFAPRAEHSRKPDDIHARIEDLYPEASKIELFARRARPGWALWGNQAPEPLPLNPMNTETL</sequence>
<dbReference type="GO" id="GO:0032259">
    <property type="term" value="P:methylation"/>
    <property type="evidence" value="ECO:0007669"/>
    <property type="project" value="UniProtKB-KW"/>
</dbReference>
<evidence type="ECO:0000313" key="4">
    <source>
        <dbReference type="EMBL" id="USN15451.1"/>
    </source>
</evidence>
<dbReference type="GO" id="GO:0008168">
    <property type="term" value="F:methyltransferase activity"/>
    <property type="evidence" value="ECO:0007669"/>
    <property type="project" value="UniProtKB-KW"/>
</dbReference>
<evidence type="ECO:0000256" key="2">
    <source>
        <dbReference type="ARBA" id="ARBA00022679"/>
    </source>
</evidence>
<evidence type="ECO:0000256" key="3">
    <source>
        <dbReference type="ARBA" id="ARBA00022691"/>
    </source>
</evidence>
<keyword evidence="2" id="KW-0808">Transferase</keyword>
<dbReference type="Proteomes" id="UP001056576">
    <property type="component" value="Segment"/>
</dbReference>
<dbReference type="PROSITE" id="PS00092">
    <property type="entry name" value="N6_MTASE"/>
    <property type="match status" value="1"/>
</dbReference>
<organism evidence="4 5">
    <name type="scientific">Brevundimonas phage vB_BpoS-Kikimora</name>
    <dbReference type="NCBI Taxonomy" id="2948601"/>
    <lineage>
        <taxon>Viruses</taxon>
        <taxon>Duplodnaviria</taxon>
        <taxon>Heunggongvirae</taxon>
        <taxon>Uroviricota</taxon>
        <taxon>Caudoviricetes</taxon>
        <taxon>Jeanschmidtviridae</taxon>
        <taxon>Kikimoravirus</taxon>
        <taxon>Kikimoravirus kikimora</taxon>
    </lineage>
</organism>
<reference evidence="4 5" key="1">
    <citation type="submission" date="2022-05" db="EMBL/GenBank/DDBJ databases">
        <authorList>
            <person name="Friedrich I."/>
            <person name="Poehlein A."/>
            <person name="Schneider D."/>
            <person name="Hertel R."/>
            <person name="Daniel R."/>
        </authorList>
    </citation>
    <scope>NUCLEOTIDE SEQUENCE [LARGE SCALE GENOMIC DNA]</scope>
</reference>
<dbReference type="InterPro" id="IPR002052">
    <property type="entry name" value="DNA_methylase_N6_adenine_CS"/>
</dbReference>
<dbReference type="InterPro" id="IPR029063">
    <property type="entry name" value="SAM-dependent_MTases_sf"/>
</dbReference>
<dbReference type="InterPro" id="IPR007757">
    <property type="entry name" value="MT-A70-like"/>
</dbReference>
<protein>
    <submittedName>
        <fullName evidence="4">DNA methylase</fullName>
    </submittedName>
</protein>
<evidence type="ECO:0000313" key="5">
    <source>
        <dbReference type="Proteomes" id="UP001056576"/>
    </source>
</evidence>
<evidence type="ECO:0000256" key="1">
    <source>
        <dbReference type="ARBA" id="ARBA00022603"/>
    </source>
</evidence>
<accession>A0A9E7MRC9</accession>
<gene>
    <name evidence="4" type="ORF">KIKIMORA_03090</name>
</gene>
<keyword evidence="3" id="KW-0949">S-adenosyl-L-methionine</keyword>
<dbReference type="PANTHER" id="PTHR12829">
    <property type="entry name" value="N6-ADENOSINE-METHYLTRANSFERASE"/>
    <property type="match status" value="1"/>
</dbReference>
<keyword evidence="1 4" id="KW-0489">Methyltransferase</keyword>
<dbReference type="PANTHER" id="PTHR12829:SF7">
    <property type="entry name" value="N6-ADENOSINE-METHYLTRANSFERASE CATALYTIC SUBUNIT"/>
    <property type="match status" value="1"/>
</dbReference>
<dbReference type="Pfam" id="PF05063">
    <property type="entry name" value="MT-A70"/>
    <property type="match status" value="1"/>
</dbReference>